<reference evidence="1" key="1">
    <citation type="submission" date="2023-10" db="EMBL/GenBank/DDBJ databases">
        <authorList>
            <person name="Chen Y."/>
            <person name="Shah S."/>
            <person name="Dougan E. K."/>
            <person name="Thang M."/>
            <person name="Chan C."/>
        </authorList>
    </citation>
    <scope>NUCLEOTIDE SEQUENCE [LARGE SCALE GENOMIC DNA]</scope>
</reference>
<name>A0ABN9Y3I2_9DINO</name>
<organism evidence="1 2">
    <name type="scientific">Prorocentrum cordatum</name>
    <dbReference type="NCBI Taxonomy" id="2364126"/>
    <lineage>
        <taxon>Eukaryota</taxon>
        <taxon>Sar</taxon>
        <taxon>Alveolata</taxon>
        <taxon>Dinophyceae</taxon>
        <taxon>Prorocentrales</taxon>
        <taxon>Prorocentraceae</taxon>
        <taxon>Prorocentrum</taxon>
    </lineage>
</organism>
<evidence type="ECO:0000313" key="2">
    <source>
        <dbReference type="Proteomes" id="UP001189429"/>
    </source>
</evidence>
<dbReference type="EMBL" id="CAUYUJ010021797">
    <property type="protein sequence ID" value="CAK0907063.1"/>
    <property type="molecule type" value="Genomic_DNA"/>
</dbReference>
<protein>
    <submittedName>
        <fullName evidence="1">Uncharacterized protein</fullName>
    </submittedName>
</protein>
<comment type="caution">
    <text evidence="1">The sequence shown here is derived from an EMBL/GenBank/DDBJ whole genome shotgun (WGS) entry which is preliminary data.</text>
</comment>
<feature type="non-terminal residue" evidence="1">
    <location>
        <position position="1"/>
    </location>
</feature>
<proteinExistence type="predicted"/>
<gene>
    <name evidence="1" type="ORF">PCOR1329_LOCUS82196</name>
</gene>
<evidence type="ECO:0000313" key="1">
    <source>
        <dbReference type="EMBL" id="CAK0907063.1"/>
    </source>
</evidence>
<keyword evidence="2" id="KW-1185">Reference proteome</keyword>
<dbReference type="Proteomes" id="UP001189429">
    <property type="component" value="Unassembled WGS sequence"/>
</dbReference>
<sequence length="64" mass="6962">AARRYDSHSGVAVDCVFDVLIARMGEDVQNGRATQIEVERCMDEVCSTEGTFDFAFAVVMAPSS</sequence>
<accession>A0ABN9Y3I2</accession>